<dbReference type="CDD" id="cd06158">
    <property type="entry name" value="S2P-M50_like_1"/>
    <property type="match status" value="1"/>
</dbReference>
<evidence type="ECO:0000256" key="5">
    <source>
        <dbReference type="ARBA" id="ARBA00022670"/>
    </source>
</evidence>
<evidence type="ECO:0000313" key="15">
    <source>
        <dbReference type="EMBL" id="CAD7287013.1"/>
    </source>
</evidence>
<keyword evidence="16" id="KW-1185">Reference proteome</keyword>
<comment type="caution">
    <text evidence="15">The sequence shown here is derived from an EMBL/GenBank/DDBJ whole genome shotgun (WGS) entry which is preliminary data.</text>
</comment>
<evidence type="ECO:0000256" key="13">
    <source>
        <dbReference type="SAM" id="Phobius"/>
    </source>
</evidence>
<evidence type="ECO:0000259" key="14">
    <source>
        <dbReference type="Pfam" id="PF02163"/>
    </source>
</evidence>
<evidence type="ECO:0000256" key="7">
    <source>
        <dbReference type="ARBA" id="ARBA00022723"/>
    </source>
</evidence>
<keyword evidence="11" id="KW-0482">Metalloprotease</keyword>
<comment type="cofactor">
    <cofactor evidence="1">
        <name>Zn(2+)</name>
        <dbReference type="ChEBI" id="CHEBI:29105"/>
    </cofactor>
</comment>
<comment type="subcellular location">
    <subcellularLocation>
        <location evidence="2">Cell membrane</location>
        <topology evidence="2">Multi-pass membrane protein</topology>
    </subcellularLocation>
</comment>
<keyword evidence="9" id="KW-0862">Zinc</keyword>
<feature type="transmembrane region" description="Helical" evidence="13">
    <location>
        <begin position="98"/>
        <end position="123"/>
    </location>
</feature>
<protein>
    <recommendedName>
        <fullName evidence="14">Peptidase M50 domain-containing protein</fullName>
    </recommendedName>
</protein>
<keyword evidence="8" id="KW-0378">Hydrolase</keyword>
<evidence type="ECO:0000313" key="16">
    <source>
        <dbReference type="Proteomes" id="UP000789803"/>
    </source>
</evidence>
<feature type="transmembrane region" description="Helical" evidence="13">
    <location>
        <begin position="12"/>
        <end position="34"/>
    </location>
</feature>
<evidence type="ECO:0000256" key="8">
    <source>
        <dbReference type="ARBA" id="ARBA00022801"/>
    </source>
</evidence>
<feature type="transmembrane region" description="Helical" evidence="13">
    <location>
        <begin position="130"/>
        <end position="150"/>
    </location>
</feature>
<evidence type="ECO:0000256" key="1">
    <source>
        <dbReference type="ARBA" id="ARBA00001947"/>
    </source>
</evidence>
<keyword evidence="4" id="KW-1003">Cell membrane</keyword>
<keyword evidence="5" id="KW-0645">Protease</keyword>
<keyword evidence="7" id="KW-0479">Metal-binding</keyword>
<dbReference type="InterPro" id="IPR052348">
    <property type="entry name" value="Metallopeptidase_M50B"/>
</dbReference>
<evidence type="ECO:0000256" key="4">
    <source>
        <dbReference type="ARBA" id="ARBA00022475"/>
    </source>
</evidence>
<keyword evidence="12 13" id="KW-0472">Membrane</keyword>
<dbReference type="Proteomes" id="UP000789803">
    <property type="component" value="Unassembled WGS sequence"/>
</dbReference>
<evidence type="ECO:0000256" key="10">
    <source>
        <dbReference type="ARBA" id="ARBA00022989"/>
    </source>
</evidence>
<evidence type="ECO:0000256" key="3">
    <source>
        <dbReference type="ARBA" id="ARBA00007931"/>
    </source>
</evidence>
<organism evidence="15 16">
    <name type="scientific">Campylobacter majalis</name>
    <dbReference type="NCBI Taxonomy" id="2790656"/>
    <lineage>
        <taxon>Bacteria</taxon>
        <taxon>Pseudomonadati</taxon>
        <taxon>Campylobacterota</taxon>
        <taxon>Epsilonproteobacteria</taxon>
        <taxon>Campylobacterales</taxon>
        <taxon>Campylobacteraceae</taxon>
        <taxon>Campylobacter</taxon>
    </lineage>
</organism>
<feature type="transmembrane region" description="Helical" evidence="13">
    <location>
        <begin position="185"/>
        <end position="208"/>
    </location>
</feature>
<proteinExistence type="inferred from homology"/>
<dbReference type="InterPro" id="IPR044537">
    <property type="entry name" value="Rip2-like"/>
</dbReference>
<feature type="transmembrane region" description="Helical" evidence="13">
    <location>
        <begin position="55"/>
        <end position="78"/>
    </location>
</feature>
<dbReference type="InterPro" id="IPR008915">
    <property type="entry name" value="Peptidase_M50"/>
</dbReference>
<gene>
    <name evidence="15" type="ORF">LMG7974_00198</name>
</gene>
<dbReference type="Pfam" id="PF02163">
    <property type="entry name" value="Peptidase_M50"/>
    <property type="match status" value="1"/>
</dbReference>
<evidence type="ECO:0000256" key="9">
    <source>
        <dbReference type="ARBA" id="ARBA00022833"/>
    </source>
</evidence>
<dbReference type="PANTHER" id="PTHR35864">
    <property type="entry name" value="ZINC METALLOPROTEASE MJ0611-RELATED"/>
    <property type="match status" value="1"/>
</dbReference>
<dbReference type="EMBL" id="CAJHOF010000001">
    <property type="protein sequence ID" value="CAD7287013.1"/>
    <property type="molecule type" value="Genomic_DNA"/>
</dbReference>
<accession>A0ABN7K383</accession>
<sequence>MDFSSIDIQRLVFLIVSLIIAIVGHEIMHGFIAYKFGDSTAKNLGRLSINPIKHVDPLGTIVVPSLLYFSTGMAFGWAKPVPVNMSVVIRNGGYMAGVYVALAGIFYNLILAITSLFLVINFVEFLGQDIGYFLFILFSVNLFLALFNLYPIPPLDGSKALIYTLAMLGYKNIATKISSLERYGMIILVVILISPISDYVFAPIRYVFKYFLAML</sequence>
<evidence type="ECO:0000256" key="11">
    <source>
        <dbReference type="ARBA" id="ARBA00023049"/>
    </source>
</evidence>
<feature type="domain" description="Peptidase M50" evidence="14">
    <location>
        <begin position="129"/>
        <end position="191"/>
    </location>
</feature>
<keyword evidence="6 13" id="KW-0812">Transmembrane</keyword>
<dbReference type="RefSeq" id="WP_229932024.1">
    <property type="nucleotide sequence ID" value="NZ_CAJHOF010000001.1"/>
</dbReference>
<keyword evidence="10 13" id="KW-1133">Transmembrane helix</keyword>
<dbReference type="PANTHER" id="PTHR35864:SF1">
    <property type="entry name" value="ZINC METALLOPROTEASE YWHC-RELATED"/>
    <property type="match status" value="1"/>
</dbReference>
<comment type="similarity">
    <text evidence="3">Belongs to the peptidase M50B family.</text>
</comment>
<name>A0ABN7K383_9BACT</name>
<evidence type="ECO:0000256" key="12">
    <source>
        <dbReference type="ARBA" id="ARBA00023136"/>
    </source>
</evidence>
<reference evidence="15 16" key="1">
    <citation type="submission" date="2020-11" db="EMBL/GenBank/DDBJ databases">
        <authorList>
            <person name="Peeters C."/>
        </authorList>
    </citation>
    <scope>NUCLEOTIDE SEQUENCE [LARGE SCALE GENOMIC DNA]</scope>
    <source>
        <strain evidence="15 16">LMG 7974</strain>
    </source>
</reference>
<evidence type="ECO:0000256" key="6">
    <source>
        <dbReference type="ARBA" id="ARBA00022692"/>
    </source>
</evidence>
<evidence type="ECO:0000256" key="2">
    <source>
        <dbReference type="ARBA" id="ARBA00004651"/>
    </source>
</evidence>